<dbReference type="InterPro" id="IPR000639">
    <property type="entry name" value="Epox_hydrolase-like"/>
</dbReference>
<dbReference type="SUPFAM" id="SSF53474">
    <property type="entry name" value="alpha/beta-Hydrolases"/>
    <property type="match status" value="1"/>
</dbReference>
<dbReference type="GO" id="GO:0016787">
    <property type="term" value="F:hydrolase activity"/>
    <property type="evidence" value="ECO:0007669"/>
    <property type="project" value="UniProtKB-KW"/>
</dbReference>
<dbReference type="GO" id="GO:0016020">
    <property type="term" value="C:membrane"/>
    <property type="evidence" value="ECO:0007669"/>
    <property type="project" value="TreeGrafter"/>
</dbReference>
<evidence type="ECO:0000313" key="2">
    <source>
        <dbReference type="EMBL" id="SDI02776.1"/>
    </source>
</evidence>
<dbReference type="InterPro" id="IPR050266">
    <property type="entry name" value="AB_hydrolase_sf"/>
</dbReference>
<name>A0A1G8H811_9MICO</name>
<dbReference type="Gene3D" id="3.40.50.1820">
    <property type="entry name" value="alpha/beta hydrolase"/>
    <property type="match status" value="1"/>
</dbReference>
<keyword evidence="3" id="KW-1185">Reference proteome</keyword>
<dbReference type="PANTHER" id="PTHR43798:SF33">
    <property type="entry name" value="HYDROLASE, PUTATIVE (AFU_ORTHOLOGUE AFUA_2G14860)-RELATED"/>
    <property type="match status" value="1"/>
</dbReference>
<dbReference type="EMBL" id="LT629695">
    <property type="protein sequence ID" value="SDI02776.1"/>
    <property type="molecule type" value="Genomic_DNA"/>
</dbReference>
<sequence length="293" mass="31261">MVDSPFQELLDATPVARDERVIDGIRTVWFAYGDPAAPPIVLVHGYRGDHHGLETIAAHLAGHRVIVPDLPGFGESAAPADTGIDAYASWLVAFVAAEAPGAPVLGHSFGSIVVAAAAAAGLDADRIVLVNPIAQPALEGPQRILSRFTLGWYRAAAAAPEAVGHAMLSSPVIVRGMSLVMTKSRDRAMRRWIHDQHDRYFSAFASRESVVGGFETSISTNVGHYAADIAQPVLLVVADRDDITPLAAQRDLATRFPDARVAVLHGTGHLVHYEQPDQVAARIRRFLAEAPAA</sequence>
<organism evidence="2 3">
    <name type="scientific">Agrococcus jejuensis</name>
    <dbReference type="NCBI Taxonomy" id="399736"/>
    <lineage>
        <taxon>Bacteria</taxon>
        <taxon>Bacillati</taxon>
        <taxon>Actinomycetota</taxon>
        <taxon>Actinomycetes</taxon>
        <taxon>Micrococcales</taxon>
        <taxon>Microbacteriaceae</taxon>
        <taxon>Agrococcus</taxon>
    </lineage>
</organism>
<dbReference type="InterPro" id="IPR000073">
    <property type="entry name" value="AB_hydrolase_1"/>
</dbReference>
<dbReference type="RefSeq" id="WP_092506644.1">
    <property type="nucleotide sequence ID" value="NZ_LT629695.1"/>
</dbReference>
<keyword evidence="2" id="KW-0378">Hydrolase</keyword>
<dbReference type="Pfam" id="PF12697">
    <property type="entry name" value="Abhydrolase_6"/>
    <property type="match status" value="1"/>
</dbReference>
<evidence type="ECO:0000313" key="3">
    <source>
        <dbReference type="Proteomes" id="UP000198822"/>
    </source>
</evidence>
<proteinExistence type="predicted"/>
<dbReference type="Proteomes" id="UP000198822">
    <property type="component" value="Chromosome I"/>
</dbReference>
<dbReference type="OrthoDB" id="5195507at2"/>
<dbReference type="STRING" id="399736.SAMN04489720_3253"/>
<dbReference type="PRINTS" id="PR00111">
    <property type="entry name" value="ABHYDROLASE"/>
</dbReference>
<dbReference type="AlphaFoldDB" id="A0A1G8H811"/>
<feature type="domain" description="AB hydrolase-1" evidence="1">
    <location>
        <begin position="40"/>
        <end position="281"/>
    </location>
</feature>
<gene>
    <name evidence="2" type="ORF">SAMN04489720_3253</name>
</gene>
<evidence type="ECO:0000259" key="1">
    <source>
        <dbReference type="Pfam" id="PF12697"/>
    </source>
</evidence>
<accession>A0A1G8H811</accession>
<dbReference type="PANTHER" id="PTHR43798">
    <property type="entry name" value="MONOACYLGLYCEROL LIPASE"/>
    <property type="match status" value="1"/>
</dbReference>
<dbReference type="PRINTS" id="PR00412">
    <property type="entry name" value="EPOXHYDRLASE"/>
</dbReference>
<dbReference type="InterPro" id="IPR029058">
    <property type="entry name" value="AB_hydrolase_fold"/>
</dbReference>
<protein>
    <submittedName>
        <fullName evidence="2">Lysophospholipase, alpha-beta hydrolase superfamily</fullName>
    </submittedName>
</protein>
<reference evidence="3" key="1">
    <citation type="submission" date="2016-10" db="EMBL/GenBank/DDBJ databases">
        <authorList>
            <person name="Varghese N."/>
            <person name="Submissions S."/>
        </authorList>
    </citation>
    <scope>NUCLEOTIDE SEQUENCE [LARGE SCALE GENOMIC DNA]</scope>
    <source>
        <strain evidence="3">DSM 22002</strain>
    </source>
</reference>